<feature type="domain" description="Aminotransferase class I/classII large" evidence="7">
    <location>
        <begin position="2"/>
        <end position="353"/>
    </location>
</feature>
<proteinExistence type="inferred from homology"/>
<keyword evidence="4 6" id="KW-0808">Transferase</keyword>
<evidence type="ECO:0000256" key="6">
    <source>
        <dbReference type="RuleBase" id="RU000481"/>
    </source>
</evidence>
<reference evidence="8" key="1">
    <citation type="submission" date="2020-08" db="EMBL/GenBank/DDBJ databases">
        <title>Genome public.</title>
        <authorList>
            <person name="Liu C."/>
            <person name="Sun Q."/>
        </authorList>
    </citation>
    <scope>NUCLEOTIDE SEQUENCE</scope>
    <source>
        <strain evidence="8">NSJ-63</strain>
    </source>
</reference>
<evidence type="ECO:0000259" key="7">
    <source>
        <dbReference type="Pfam" id="PF00155"/>
    </source>
</evidence>
<dbReference type="InterPro" id="IPR004838">
    <property type="entry name" value="NHTrfase_class1_PyrdxlP-BS"/>
</dbReference>
<dbReference type="InterPro" id="IPR015421">
    <property type="entry name" value="PyrdxlP-dep_Trfase_major"/>
</dbReference>
<evidence type="ECO:0000256" key="1">
    <source>
        <dbReference type="ARBA" id="ARBA00001933"/>
    </source>
</evidence>
<name>A0A926HXF8_9FIRM</name>
<sequence length="360" mass="40150">MKDVISMSVGEPDFITPWNIRDAAIHSIEAGRTHYTPNRGLMELRQLAVEYLKERFNLEYDAKDTLVTVGASEALDLAFRAILNPGDEVLVPAPSYVSYEPGVRFALGVPVGVETFEEDNFILTPESIERAITPRTKAIVVPYPNNPTGAIMTREELDAILPVIEKHDLLIIADEIYAELTYGRRHVSIAEGHEDRTLLINGFSKAFAMTGWRLGYACGPKPLIDTMTKIHQYSMLCASIMSQEAGIEALLSERNSGYQQVSHMVTSYNRRRALVVEGFREMGLSCFEPRGAFYCFPNISSTGLTSEEFCTQLLHEKKIACVPGSAFGKSGEGFIRCSYASSMENIIEAIKRIREFIEGR</sequence>
<dbReference type="PANTHER" id="PTHR46383">
    <property type="entry name" value="ASPARTATE AMINOTRANSFERASE"/>
    <property type="match status" value="1"/>
</dbReference>
<keyword evidence="3 6" id="KW-0032">Aminotransferase</keyword>
<dbReference type="InterPro" id="IPR050596">
    <property type="entry name" value="AspAT/PAT-like"/>
</dbReference>
<gene>
    <name evidence="8" type="ORF">H8693_10360</name>
</gene>
<comment type="cofactor">
    <cofactor evidence="1 6">
        <name>pyridoxal 5'-phosphate</name>
        <dbReference type="ChEBI" id="CHEBI:597326"/>
    </cofactor>
</comment>
<organism evidence="8 9">
    <name type="scientific">Guopingia tenuis</name>
    <dbReference type="NCBI Taxonomy" id="2763656"/>
    <lineage>
        <taxon>Bacteria</taxon>
        <taxon>Bacillati</taxon>
        <taxon>Bacillota</taxon>
        <taxon>Clostridia</taxon>
        <taxon>Christensenellales</taxon>
        <taxon>Christensenellaceae</taxon>
        <taxon>Guopingia</taxon>
    </lineage>
</organism>
<evidence type="ECO:0000313" key="8">
    <source>
        <dbReference type="EMBL" id="MBC8539328.1"/>
    </source>
</evidence>
<evidence type="ECO:0000256" key="2">
    <source>
        <dbReference type="ARBA" id="ARBA00007441"/>
    </source>
</evidence>
<evidence type="ECO:0000313" key="9">
    <source>
        <dbReference type="Proteomes" id="UP000617951"/>
    </source>
</evidence>
<dbReference type="InterPro" id="IPR004839">
    <property type="entry name" value="Aminotransferase_I/II_large"/>
</dbReference>
<dbReference type="InterPro" id="IPR015424">
    <property type="entry name" value="PyrdxlP-dep_Trfase"/>
</dbReference>
<dbReference type="AlphaFoldDB" id="A0A926HXF8"/>
<dbReference type="Gene3D" id="3.40.640.10">
    <property type="entry name" value="Type I PLP-dependent aspartate aminotransferase-like (Major domain)"/>
    <property type="match status" value="1"/>
</dbReference>
<accession>A0A926HXF8</accession>
<dbReference type="PROSITE" id="PS00105">
    <property type="entry name" value="AA_TRANSFER_CLASS_1"/>
    <property type="match status" value="1"/>
</dbReference>
<evidence type="ECO:0000256" key="5">
    <source>
        <dbReference type="ARBA" id="ARBA00022898"/>
    </source>
</evidence>
<dbReference type="PANTHER" id="PTHR46383:SF3">
    <property type="entry name" value="ASPARTATE AMINOTRANSFERASE-RELATED"/>
    <property type="match status" value="1"/>
</dbReference>
<dbReference type="GO" id="GO:0030170">
    <property type="term" value="F:pyridoxal phosphate binding"/>
    <property type="evidence" value="ECO:0007669"/>
    <property type="project" value="InterPro"/>
</dbReference>
<evidence type="ECO:0000256" key="3">
    <source>
        <dbReference type="ARBA" id="ARBA00022576"/>
    </source>
</evidence>
<dbReference type="GO" id="GO:0006520">
    <property type="term" value="P:amino acid metabolic process"/>
    <property type="evidence" value="ECO:0007669"/>
    <property type="project" value="InterPro"/>
</dbReference>
<comment type="similarity">
    <text evidence="2 6">Belongs to the class-I pyridoxal-phosphate-dependent aminotransferase family.</text>
</comment>
<keyword evidence="5" id="KW-0663">Pyridoxal phosphate</keyword>
<dbReference type="SUPFAM" id="SSF53383">
    <property type="entry name" value="PLP-dependent transferases"/>
    <property type="match status" value="1"/>
</dbReference>
<dbReference type="Pfam" id="PF00155">
    <property type="entry name" value="Aminotran_1_2"/>
    <property type="match status" value="1"/>
</dbReference>
<dbReference type="Proteomes" id="UP000617951">
    <property type="component" value="Unassembled WGS sequence"/>
</dbReference>
<dbReference type="EMBL" id="JACRSS010000006">
    <property type="protein sequence ID" value="MBC8539328.1"/>
    <property type="molecule type" value="Genomic_DNA"/>
</dbReference>
<dbReference type="Gene3D" id="3.90.1150.10">
    <property type="entry name" value="Aspartate Aminotransferase, domain 1"/>
    <property type="match status" value="1"/>
</dbReference>
<protein>
    <recommendedName>
        <fullName evidence="6">Aminotransferase</fullName>
        <ecNumber evidence="6">2.6.1.-</ecNumber>
    </recommendedName>
</protein>
<dbReference type="GO" id="GO:0008483">
    <property type="term" value="F:transaminase activity"/>
    <property type="evidence" value="ECO:0007669"/>
    <property type="project" value="UniProtKB-KW"/>
</dbReference>
<evidence type="ECO:0000256" key="4">
    <source>
        <dbReference type="ARBA" id="ARBA00022679"/>
    </source>
</evidence>
<keyword evidence="9" id="KW-1185">Reference proteome</keyword>
<dbReference type="InterPro" id="IPR015422">
    <property type="entry name" value="PyrdxlP-dep_Trfase_small"/>
</dbReference>
<comment type="caution">
    <text evidence="8">The sequence shown here is derived from an EMBL/GenBank/DDBJ whole genome shotgun (WGS) entry which is preliminary data.</text>
</comment>
<dbReference type="FunFam" id="3.40.640.10:FF:000033">
    <property type="entry name" value="Aspartate aminotransferase"/>
    <property type="match status" value="1"/>
</dbReference>
<dbReference type="EC" id="2.6.1.-" evidence="6"/>
<dbReference type="CDD" id="cd00609">
    <property type="entry name" value="AAT_like"/>
    <property type="match status" value="1"/>
</dbReference>